<dbReference type="EC" id="7.1.1.2" evidence="4 18"/>
<evidence type="ECO:0000256" key="12">
    <source>
        <dbReference type="ARBA" id="ARBA00022989"/>
    </source>
</evidence>
<feature type="transmembrane region" description="Helical" evidence="18">
    <location>
        <begin position="92"/>
        <end position="111"/>
    </location>
</feature>
<dbReference type="GO" id="GO:0008137">
    <property type="term" value="F:NADH dehydrogenase (ubiquinone) activity"/>
    <property type="evidence" value="ECO:0007669"/>
    <property type="project" value="UniProtKB-EC"/>
</dbReference>
<evidence type="ECO:0000256" key="4">
    <source>
        <dbReference type="ARBA" id="ARBA00012944"/>
    </source>
</evidence>
<evidence type="ECO:0000256" key="17">
    <source>
        <dbReference type="ARBA" id="ARBA00049551"/>
    </source>
</evidence>
<dbReference type="AlphaFoldDB" id="A0A164R3E2"/>
<sequence length="342" mass="38285">MYNNSAKIMFMSIMMSGTMLSVSSTSWMSAWMGLEINLLAFIPLMTASSNLMSAEAALKYFLTQALASSVLLMAIIISSTKYSMSETSTEGMLMMSALLLKLGAAPFHWWFPNVMEGLTWNNSMMLMTWQSVAPLMLSSTLTKVALCEHLMTASIIMSVTAGSLGGLNQTSLRKIMAYSSITHISWMMTAMMSSEPLWSLYFTVYTVLTVGIVMIMKTTGMAQLNQLFSHKFSSSTLKFTVMMSFLSLGGLPPFLGFLPKLMVIQNLVNNNQMFTMTILTIMSLITLFFYLRMAHSAFMLNYHETTWNQKQESNNKKLTVLMILSFISNSGLFTMSMVFMML</sequence>
<geneLocation type="mitochondrion" evidence="21"/>
<keyword evidence="11 18" id="KW-0249">Electron transport</keyword>
<dbReference type="Pfam" id="PF06444">
    <property type="entry name" value="NADH_dehy_S2_C"/>
    <property type="match status" value="1"/>
</dbReference>
<evidence type="ECO:0000259" key="19">
    <source>
        <dbReference type="Pfam" id="PF00361"/>
    </source>
</evidence>
<keyword evidence="8 18" id="KW-0812">Transmembrane</keyword>
<comment type="function">
    <text evidence="1">Core subunit of the mitochondrial membrane respiratory chain NADH dehydrogenase (Complex I) that is believed to belong to the minimal assembly required for catalysis. Complex I functions in the transfer of electrons from NADH to the respiratory chain. The immediate electron acceptor for the enzyme is believed to be ubiquinone.</text>
</comment>
<protein>
    <recommendedName>
        <fullName evidence="5 18">NADH-ubiquinone oxidoreductase chain 2</fullName>
        <ecNumber evidence="4 18">7.1.1.2</ecNumber>
    </recommendedName>
</protein>
<comment type="function">
    <text evidence="18">Core subunit of the mitochondrial membrane respiratory chain NADH dehydrogenase (Complex I) which catalyzes electron transfer from NADH through the respiratory chain, using ubiquinone as an electron acceptor. Essential for the catalytic activity and assembly of complex I.</text>
</comment>
<feature type="transmembrane region" description="Helical" evidence="18">
    <location>
        <begin position="318"/>
        <end position="341"/>
    </location>
</feature>
<keyword evidence="16 18" id="KW-0472">Membrane</keyword>
<evidence type="ECO:0000256" key="18">
    <source>
        <dbReference type="RuleBase" id="RU003403"/>
    </source>
</evidence>
<feature type="transmembrane region" description="Helical" evidence="18">
    <location>
        <begin position="237"/>
        <end position="258"/>
    </location>
</feature>
<evidence type="ECO:0000313" key="21">
    <source>
        <dbReference type="EMBL" id="AMP43794.1"/>
    </source>
</evidence>
<evidence type="ECO:0000256" key="16">
    <source>
        <dbReference type="ARBA" id="ARBA00023136"/>
    </source>
</evidence>
<reference evidence="21" key="1">
    <citation type="journal article" date="2016" name="Gene">
        <title>The complete mitochondrial genome of the Atylotus miser Szilady 1915 (Diptera: Tabanomorpha: Tabanidae), with mitochondrial genome phylogeny of lower Brachycera (Orthorrhapha).</title>
        <authorList>
            <person name="Wang K."/>
            <person name="Li X."/>
            <person name="Ding S."/>
            <person name="Wang N."/>
            <person name="Mao M."/>
            <person name="Wang M."/>
            <person name="Yang D."/>
        </authorList>
    </citation>
    <scope>NUCLEOTIDE SEQUENCE</scope>
</reference>
<evidence type="ECO:0000256" key="9">
    <source>
        <dbReference type="ARBA" id="ARBA00022792"/>
    </source>
</evidence>
<keyword evidence="15 18" id="KW-0496">Mitochondrion</keyword>
<feature type="transmembrane region" description="Helical" evidence="18">
    <location>
        <begin position="63"/>
        <end position="80"/>
    </location>
</feature>
<evidence type="ECO:0000256" key="10">
    <source>
        <dbReference type="ARBA" id="ARBA00022967"/>
    </source>
</evidence>
<evidence type="ECO:0000256" key="7">
    <source>
        <dbReference type="ARBA" id="ARBA00022660"/>
    </source>
</evidence>
<comment type="catalytic activity">
    <reaction evidence="17 18">
        <text>a ubiquinone + NADH + 5 H(+)(in) = a ubiquinol + NAD(+) + 4 H(+)(out)</text>
        <dbReference type="Rhea" id="RHEA:29091"/>
        <dbReference type="Rhea" id="RHEA-COMP:9565"/>
        <dbReference type="Rhea" id="RHEA-COMP:9566"/>
        <dbReference type="ChEBI" id="CHEBI:15378"/>
        <dbReference type="ChEBI" id="CHEBI:16389"/>
        <dbReference type="ChEBI" id="CHEBI:17976"/>
        <dbReference type="ChEBI" id="CHEBI:57540"/>
        <dbReference type="ChEBI" id="CHEBI:57945"/>
        <dbReference type="EC" id="7.1.1.2"/>
    </reaction>
</comment>
<keyword evidence="6" id="KW-0813">Transport</keyword>
<accession>A0A164R3E2</accession>
<comment type="subcellular location">
    <subcellularLocation>
        <location evidence="2 18">Mitochondrion inner membrane</location>
        <topology evidence="2 18">Multi-pass membrane protein</topology>
    </subcellularLocation>
</comment>
<evidence type="ECO:0000256" key="14">
    <source>
        <dbReference type="ARBA" id="ARBA00023075"/>
    </source>
</evidence>
<feature type="domain" description="NADH dehydrogenase subunit 2 C-terminal" evidence="20">
    <location>
        <begin position="287"/>
        <end position="338"/>
    </location>
</feature>
<keyword evidence="9 18" id="KW-0999">Mitochondrion inner membrane</keyword>
<feature type="transmembrane region" description="Helical" evidence="18">
    <location>
        <begin position="198"/>
        <end position="216"/>
    </location>
</feature>
<dbReference type="PANTHER" id="PTHR46552:SF1">
    <property type="entry name" value="NADH-UBIQUINONE OXIDOREDUCTASE CHAIN 2"/>
    <property type="match status" value="1"/>
</dbReference>
<evidence type="ECO:0000256" key="13">
    <source>
        <dbReference type="ARBA" id="ARBA00023027"/>
    </source>
</evidence>
<comment type="similarity">
    <text evidence="3 18">Belongs to the complex I subunit 2 family.</text>
</comment>
<gene>
    <name evidence="21" type="primary">ND2</name>
</gene>
<keyword evidence="12 18" id="KW-1133">Transmembrane helix</keyword>
<evidence type="ECO:0000256" key="3">
    <source>
        <dbReference type="ARBA" id="ARBA00007012"/>
    </source>
</evidence>
<feature type="domain" description="NADH:quinone oxidoreductase/Mrp antiporter transmembrane" evidence="19">
    <location>
        <begin position="24"/>
        <end position="286"/>
    </location>
</feature>
<dbReference type="InterPro" id="IPR003917">
    <property type="entry name" value="NADH_UbQ_OxRdtase_chain2"/>
</dbReference>
<dbReference type="EMBL" id="KT225300">
    <property type="protein sequence ID" value="AMP43794.1"/>
    <property type="molecule type" value="Genomic_DNA"/>
</dbReference>
<name>A0A164R3E2_9MUSC</name>
<evidence type="ECO:0000256" key="2">
    <source>
        <dbReference type="ARBA" id="ARBA00004448"/>
    </source>
</evidence>
<dbReference type="Pfam" id="PF00361">
    <property type="entry name" value="Proton_antipo_M"/>
    <property type="match status" value="1"/>
</dbReference>
<keyword evidence="7 18" id="KW-0679">Respiratory chain</keyword>
<dbReference type="PRINTS" id="PR01436">
    <property type="entry name" value="NADHDHGNASE2"/>
</dbReference>
<evidence type="ECO:0000256" key="8">
    <source>
        <dbReference type="ARBA" id="ARBA00022692"/>
    </source>
</evidence>
<dbReference type="GO" id="GO:0005743">
    <property type="term" value="C:mitochondrial inner membrane"/>
    <property type="evidence" value="ECO:0007669"/>
    <property type="project" value="UniProtKB-SubCell"/>
</dbReference>
<evidence type="ECO:0000256" key="1">
    <source>
        <dbReference type="ARBA" id="ARBA00003257"/>
    </source>
</evidence>
<feature type="transmembrane region" description="Helical" evidence="18">
    <location>
        <begin position="273"/>
        <end position="291"/>
    </location>
</feature>
<dbReference type="GO" id="GO:0006120">
    <property type="term" value="P:mitochondrial electron transport, NADH to ubiquinone"/>
    <property type="evidence" value="ECO:0007669"/>
    <property type="project" value="InterPro"/>
</dbReference>
<evidence type="ECO:0000256" key="6">
    <source>
        <dbReference type="ARBA" id="ARBA00022448"/>
    </source>
</evidence>
<evidence type="ECO:0000256" key="5">
    <source>
        <dbReference type="ARBA" id="ARBA00021008"/>
    </source>
</evidence>
<organism evidence="21">
    <name type="scientific">Satanas sp. KW-2016</name>
    <dbReference type="NCBI Taxonomy" id="1812712"/>
    <lineage>
        <taxon>Eukaryota</taxon>
        <taxon>Metazoa</taxon>
        <taxon>Ecdysozoa</taxon>
        <taxon>Arthropoda</taxon>
        <taxon>Hexapoda</taxon>
        <taxon>Insecta</taxon>
        <taxon>Pterygota</taxon>
        <taxon>Neoptera</taxon>
        <taxon>Endopterygota</taxon>
        <taxon>Diptera</taxon>
        <taxon>Brachycera</taxon>
        <taxon>Muscomorpha</taxon>
        <taxon>Asiloidea</taxon>
        <taxon>Asilidae</taxon>
        <taxon>Asilinae</taxon>
        <taxon>Satanas</taxon>
    </lineage>
</organism>
<dbReference type="InterPro" id="IPR001750">
    <property type="entry name" value="ND/Mrp_TM"/>
</dbReference>
<dbReference type="InterPro" id="IPR050175">
    <property type="entry name" value="Complex_I_Subunit_2"/>
</dbReference>
<dbReference type="PANTHER" id="PTHR46552">
    <property type="entry name" value="NADH-UBIQUINONE OXIDOREDUCTASE CHAIN 2"/>
    <property type="match status" value="1"/>
</dbReference>
<keyword evidence="13 18" id="KW-0520">NAD</keyword>
<evidence type="ECO:0000256" key="15">
    <source>
        <dbReference type="ARBA" id="ARBA00023128"/>
    </source>
</evidence>
<keyword evidence="14 18" id="KW-0830">Ubiquinone</keyword>
<proteinExistence type="inferred from homology"/>
<dbReference type="InterPro" id="IPR010933">
    <property type="entry name" value="NADH_DH_su2_C"/>
</dbReference>
<evidence type="ECO:0000256" key="11">
    <source>
        <dbReference type="ARBA" id="ARBA00022982"/>
    </source>
</evidence>
<evidence type="ECO:0000259" key="20">
    <source>
        <dbReference type="Pfam" id="PF06444"/>
    </source>
</evidence>
<keyword evidence="10 18" id="KW-1278">Translocase</keyword>